<name>A0A0D9XHV4_9ORYZ</name>
<evidence type="ECO:0000256" key="1">
    <source>
        <dbReference type="ARBA" id="ARBA00000971"/>
    </source>
</evidence>
<reference evidence="8" key="2">
    <citation type="submission" date="2013-12" db="EMBL/GenBank/DDBJ databases">
        <authorList>
            <person name="Yu Y."/>
            <person name="Lee S."/>
            <person name="de Baynast K."/>
            <person name="Wissotski M."/>
            <person name="Liu L."/>
            <person name="Talag J."/>
            <person name="Goicoechea J."/>
            <person name="Angelova A."/>
            <person name="Jetty R."/>
            <person name="Kudrna D."/>
            <person name="Golser W."/>
            <person name="Rivera L."/>
            <person name="Zhang J."/>
            <person name="Wing R."/>
        </authorList>
    </citation>
    <scope>NUCLEOTIDE SEQUENCE</scope>
</reference>
<dbReference type="eggNOG" id="KOG0865">
    <property type="taxonomic scope" value="Eukaryota"/>
</dbReference>
<keyword evidence="4 5" id="KW-0413">Isomerase</keyword>
<organism evidence="7 8">
    <name type="scientific">Leersia perrieri</name>
    <dbReference type="NCBI Taxonomy" id="77586"/>
    <lineage>
        <taxon>Eukaryota</taxon>
        <taxon>Viridiplantae</taxon>
        <taxon>Streptophyta</taxon>
        <taxon>Embryophyta</taxon>
        <taxon>Tracheophyta</taxon>
        <taxon>Spermatophyta</taxon>
        <taxon>Magnoliopsida</taxon>
        <taxon>Liliopsida</taxon>
        <taxon>Poales</taxon>
        <taxon>Poaceae</taxon>
        <taxon>BOP clade</taxon>
        <taxon>Oryzoideae</taxon>
        <taxon>Oryzeae</taxon>
        <taxon>Oryzinae</taxon>
        <taxon>Leersia</taxon>
    </lineage>
</organism>
<comment type="function">
    <text evidence="5">PPIases accelerate the folding of proteins. It catalyzes the cis-trans isomerization of proline imidic peptide bonds in oligopeptides.</text>
</comment>
<evidence type="ECO:0000259" key="6">
    <source>
        <dbReference type="PROSITE" id="PS50072"/>
    </source>
</evidence>
<dbReference type="GO" id="GO:0003755">
    <property type="term" value="F:peptidyl-prolyl cis-trans isomerase activity"/>
    <property type="evidence" value="ECO:0007669"/>
    <property type="project" value="UniProtKB-UniRule"/>
</dbReference>
<comment type="similarity">
    <text evidence="2 5">Belongs to the cyclophilin-type PPIase family.</text>
</comment>
<reference evidence="7 8" key="1">
    <citation type="submission" date="2012-08" db="EMBL/GenBank/DDBJ databases">
        <title>Oryza genome evolution.</title>
        <authorList>
            <person name="Wing R.A."/>
        </authorList>
    </citation>
    <scope>NUCLEOTIDE SEQUENCE</scope>
</reference>
<dbReference type="PROSITE" id="PS50072">
    <property type="entry name" value="CSA_PPIASE_2"/>
    <property type="match status" value="1"/>
</dbReference>
<proteinExistence type="inferred from homology"/>
<accession>A0A0D9XHV4</accession>
<evidence type="ECO:0000256" key="5">
    <source>
        <dbReference type="RuleBase" id="RU363019"/>
    </source>
</evidence>
<protein>
    <recommendedName>
        <fullName evidence="5">Peptidyl-prolyl cis-trans isomerase</fullName>
        <shortName evidence="5">PPIase</shortName>
        <ecNumber evidence="5">5.2.1.8</ecNumber>
    </recommendedName>
</protein>
<dbReference type="HOGENOM" id="CLU_012062_4_2_1"/>
<evidence type="ECO:0000256" key="3">
    <source>
        <dbReference type="ARBA" id="ARBA00023110"/>
    </source>
</evidence>
<dbReference type="Proteomes" id="UP000032180">
    <property type="component" value="Chromosome 10"/>
</dbReference>
<evidence type="ECO:0000313" key="7">
    <source>
        <dbReference type="EnsemblPlants" id="LPERR10G02030.1"/>
    </source>
</evidence>
<dbReference type="InterPro" id="IPR020892">
    <property type="entry name" value="Cyclophilin-type_PPIase_CS"/>
</dbReference>
<dbReference type="AlphaFoldDB" id="A0A0D9XHV4"/>
<dbReference type="PANTHER" id="PTHR11071">
    <property type="entry name" value="PEPTIDYL-PROLYL CIS-TRANS ISOMERASE"/>
    <property type="match status" value="1"/>
</dbReference>
<dbReference type="InterPro" id="IPR029000">
    <property type="entry name" value="Cyclophilin-like_dom_sf"/>
</dbReference>
<dbReference type="InterPro" id="IPR002130">
    <property type="entry name" value="Cyclophilin-type_PPIase_dom"/>
</dbReference>
<dbReference type="FunFam" id="2.40.100.10:FF:000022">
    <property type="entry name" value="Peptidyl-prolyl cis-trans isomerase CYP95"/>
    <property type="match status" value="1"/>
</dbReference>
<reference evidence="7" key="3">
    <citation type="submission" date="2015-04" db="UniProtKB">
        <authorList>
            <consortium name="EnsemblPlants"/>
        </authorList>
    </citation>
    <scope>IDENTIFICATION</scope>
</reference>
<dbReference type="GO" id="GO:0006457">
    <property type="term" value="P:protein folding"/>
    <property type="evidence" value="ECO:0007669"/>
    <property type="project" value="InterPro"/>
</dbReference>
<dbReference type="Gramene" id="LPERR10G02030.1">
    <property type="protein sequence ID" value="LPERR10G02030.1"/>
    <property type="gene ID" value="LPERR10G02030"/>
</dbReference>
<comment type="catalytic activity">
    <reaction evidence="1 5">
        <text>[protein]-peptidylproline (omega=180) = [protein]-peptidylproline (omega=0)</text>
        <dbReference type="Rhea" id="RHEA:16237"/>
        <dbReference type="Rhea" id="RHEA-COMP:10747"/>
        <dbReference type="Rhea" id="RHEA-COMP:10748"/>
        <dbReference type="ChEBI" id="CHEBI:83833"/>
        <dbReference type="ChEBI" id="CHEBI:83834"/>
        <dbReference type="EC" id="5.2.1.8"/>
    </reaction>
</comment>
<sequence>MAPASSSNPRVFLDIEIGGERVGRVVIELFADKVPKTAENFRRLCTGERGMSRSGSNKSKLHYKGSTFHRVVPGFMCQGGDITAGNGTGGESALDGGATCFADEGFDVRHDGAGVVSMANAGPNTNGSQFFITVDKAPWLDGRHVAFGRVVAGMDAVRAVDKTGTWSGKTVKPVVIADCGQLL</sequence>
<dbReference type="PANTHER" id="PTHR11071:SF528">
    <property type="entry name" value="PEPTIDYL-PROLYL CIS-TRANS ISOMERASE"/>
    <property type="match status" value="1"/>
</dbReference>
<evidence type="ECO:0000313" key="8">
    <source>
        <dbReference type="Proteomes" id="UP000032180"/>
    </source>
</evidence>
<evidence type="ECO:0000256" key="4">
    <source>
        <dbReference type="ARBA" id="ARBA00023235"/>
    </source>
</evidence>
<feature type="domain" description="PPIase cyclophilin-type" evidence="6">
    <location>
        <begin position="12"/>
        <end position="181"/>
    </location>
</feature>
<dbReference type="EnsemblPlants" id="LPERR10G02030.1">
    <property type="protein sequence ID" value="LPERR10G02030.1"/>
    <property type="gene ID" value="LPERR10G02030"/>
</dbReference>
<dbReference type="SUPFAM" id="SSF50891">
    <property type="entry name" value="Cyclophilin-like"/>
    <property type="match status" value="1"/>
</dbReference>
<dbReference type="PIRSF" id="PIRSF001467">
    <property type="entry name" value="Peptidylpro_ismrse"/>
    <property type="match status" value="1"/>
</dbReference>
<dbReference type="PROSITE" id="PS00170">
    <property type="entry name" value="CSA_PPIASE_1"/>
    <property type="match status" value="1"/>
</dbReference>
<dbReference type="GO" id="GO:0016018">
    <property type="term" value="F:cyclosporin A binding"/>
    <property type="evidence" value="ECO:0007669"/>
    <property type="project" value="TreeGrafter"/>
</dbReference>
<keyword evidence="3 5" id="KW-0697">Rotamase</keyword>
<dbReference type="Gene3D" id="2.40.100.10">
    <property type="entry name" value="Cyclophilin-like"/>
    <property type="match status" value="1"/>
</dbReference>
<dbReference type="Pfam" id="PF00160">
    <property type="entry name" value="Pro_isomerase"/>
    <property type="match status" value="1"/>
</dbReference>
<dbReference type="STRING" id="77586.A0A0D9XHV4"/>
<dbReference type="InterPro" id="IPR024936">
    <property type="entry name" value="Cyclophilin-type_PPIase"/>
</dbReference>
<dbReference type="PRINTS" id="PR00153">
    <property type="entry name" value="CSAPPISMRASE"/>
</dbReference>
<keyword evidence="8" id="KW-1185">Reference proteome</keyword>
<dbReference type="GO" id="GO:0005737">
    <property type="term" value="C:cytoplasm"/>
    <property type="evidence" value="ECO:0007669"/>
    <property type="project" value="TreeGrafter"/>
</dbReference>
<evidence type="ECO:0000256" key="2">
    <source>
        <dbReference type="ARBA" id="ARBA00007365"/>
    </source>
</evidence>
<dbReference type="EC" id="5.2.1.8" evidence="5"/>